<protein>
    <recommendedName>
        <fullName evidence="4">EamA domain-containing protein</fullName>
    </recommendedName>
</protein>
<name>A0ABW5L3R3_9SPHI</name>
<feature type="transmembrane region" description="Helical" evidence="1">
    <location>
        <begin position="67"/>
        <end position="88"/>
    </location>
</feature>
<evidence type="ECO:0000256" key="1">
    <source>
        <dbReference type="SAM" id="Phobius"/>
    </source>
</evidence>
<dbReference type="Gene3D" id="1.10.3730.20">
    <property type="match status" value="1"/>
</dbReference>
<keyword evidence="1" id="KW-0472">Membrane</keyword>
<evidence type="ECO:0008006" key="4">
    <source>
        <dbReference type="Google" id="ProtNLM"/>
    </source>
</evidence>
<reference evidence="3" key="1">
    <citation type="journal article" date="2019" name="Int. J. Syst. Evol. Microbiol.">
        <title>The Global Catalogue of Microorganisms (GCM) 10K type strain sequencing project: providing services to taxonomists for standard genome sequencing and annotation.</title>
        <authorList>
            <consortium name="The Broad Institute Genomics Platform"/>
            <consortium name="The Broad Institute Genome Sequencing Center for Infectious Disease"/>
            <person name="Wu L."/>
            <person name="Ma J."/>
        </authorList>
    </citation>
    <scope>NUCLEOTIDE SEQUENCE [LARGE SCALE GENOMIC DNA]</scope>
    <source>
        <strain evidence="3">KCTC 52298</strain>
    </source>
</reference>
<evidence type="ECO:0000313" key="2">
    <source>
        <dbReference type="EMBL" id="MFD2555797.1"/>
    </source>
</evidence>
<dbReference type="Proteomes" id="UP001597440">
    <property type="component" value="Unassembled WGS sequence"/>
</dbReference>
<keyword evidence="3" id="KW-1185">Reference proteome</keyword>
<feature type="transmembrane region" description="Helical" evidence="1">
    <location>
        <begin position="37"/>
        <end position="60"/>
    </location>
</feature>
<accession>A0ABW5L3R3</accession>
<organism evidence="2 3">
    <name type="scientific">Sphingobacterium tabacisoli</name>
    <dbReference type="NCBI Taxonomy" id="2044855"/>
    <lineage>
        <taxon>Bacteria</taxon>
        <taxon>Pseudomonadati</taxon>
        <taxon>Bacteroidota</taxon>
        <taxon>Sphingobacteriia</taxon>
        <taxon>Sphingobacteriales</taxon>
        <taxon>Sphingobacteriaceae</taxon>
        <taxon>Sphingobacterium</taxon>
    </lineage>
</organism>
<proteinExistence type="predicted"/>
<dbReference type="SUPFAM" id="SSF103481">
    <property type="entry name" value="Multidrug resistance efflux transporter EmrE"/>
    <property type="match status" value="1"/>
</dbReference>
<sequence>MILTIKMMINYIYFAAFWVCQIVASILFKWGGINPKYHWHALIIGNVILLSASWFLIQLFKNVSQPIVIALCSGGTFITVQLAMALYFKTSISWMQILGIFVIVVGMIMITFGDKNQVL</sequence>
<keyword evidence="1" id="KW-1133">Transmembrane helix</keyword>
<dbReference type="EMBL" id="JBHULD010000014">
    <property type="protein sequence ID" value="MFD2555797.1"/>
    <property type="molecule type" value="Genomic_DNA"/>
</dbReference>
<evidence type="ECO:0000313" key="3">
    <source>
        <dbReference type="Proteomes" id="UP001597440"/>
    </source>
</evidence>
<feature type="transmembrane region" description="Helical" evidence="1">
    <location>
        <begin position="12"/>
        <end position="31"/>
    </location>
</feature>
<gene>
    <name evidence="2" type="ORF">ACFSQW_15455</name>
</gene>
<comment type="caution">
    <text evidence="2">The sequence shown here is derived from an EMBL/GenBank/DDBJ whole genome shotgun (WGS) entry which is preliminary data.</text>
</comment>
<dbReference type="InterPro" id="IPR037185">
    <property type="entry name" value="EmrE-like"/>
</dbReference>
<feature type="transmembrane region" description="Helical" evidence="1">
    <location>
        <begin position="94"/>
        <end position="113"/>
    </location>
</feature>
<dbReference type="RefSeq" id="WP_246512522.1">
    <property type="nucleotide sequence ID" value="NZ_JAEQMU010000001.1"/>
</dbReference>
<keyword evidence="1" id="KW-0812">Transmembrane</keyword>